<evidence type="ECO:0000256" key="1">
    <source>
        <dbReference type="ARBA" id="ARBA00009746"/>
    </source>
</evidence>
<keyword evidence="2" id="KW-1133">Transmembrane helix</keyword>
<feature type="transmembrane region" description="Helical" evidence="2">
    <location>
        <begin position="7"/>
        <end position="25"/>
    </location>
</feature>
<accession>A0ABU2D5S5</accession>
<keyword evidence="2" id="KW-0812">Transmembrane</keyword>
<evidence type="ECO:0000313" key="4">
    <source>
        <dbReference type="Proteomes" id="UP001246244"/>
    </source>
</evidence>
<organism evidence="3 4">
    <name type="scientific">Methanosarcina baikalica</name>
    <dbReference type="NCBI Taxonomy" id="3073890"/>
    <lineage>
        <taxon>Archaea</taxon>
        <taxon>Methanobacteriati</taxon>
        <taxon>Methanobacteriota</taxon>
        <taxon>Stenosarchaea group</taxon>
        <taxon>Methanomicrobia</taxon>
        <taxon>Methanosarcinales</taxon>
        <taxon>Methanosarcinaceae</taxon>
        <taxon>Methanosarcina</taxon>
    </lineage>
</organism>
<comment type="similarity">
    <text evidence="1">Belongs to the UPF0228 family.</text>
</comment>
<evidence type="ECO:0000256" key="2">
    <source>
        <dbReference type="SAM" id="Phobius"/>
    </source>
</evidence>
<dbReference type="RefSeq" id="WP_310577358.1">
    <property type="nucleotide sequence ID" value="NZ_JAVKPK010000154.1"/>
</dbReference>
<gene>
    <name evidence="3" type="ORF">RG963_16485</name>
</gene>
<dbReference type="EMBL" id="JAVKPK010000154">
    <property type="protein sequence ID" value="MDR7667336.1"/>
    <property type="molecule type" value="Genomic_DNA"/>
</dbReference>
<dbReference type="InterPro" id="IPR008887">
    <property type="entry name" value="UPF0228"/>
</dbReference>
<reference evidence="4" key="1">
    <citation type="submission" date="2023-07" db="EMBL/GenBank/DDBJ databases">
        <title>Whole-genome sequencing of a new Methanosarcina sp. Z-7115.</title>
        <authorList>
            <person name="Zhilina T.N."/>
            <person name="Merkel A.Y."/>
        </authorList>
    </citation>
    <scope>NUCLEOTIDE SEQUENCE [LARGE SCALE GENOMIC DNA]</scope>
    <source>
        <strain evidence="4">Z-7115</strain>
    </source>
</reference>
<dbReference type="Proteomes" id="UP001246244">
    <property type="component" value="Unassembled WGS sequence"/>
</dbReference>
<sequence>MSKINKGIVIFIVILILVVVAGLSIKMPVNTSTPAPEAQVSGMAIQFKDGISEPEIKDILQNINMTMNYSMEYDTTSRGERYYIMVDKDNWDIRSELSKGMKEENKDWIIYYPAHVIREGNYYVFAVSEQAIQDEKFLAILDKYDIRVKKSTWCEIRFRLNDGLKYWIPEKDAVRIKNELDQNENIFTVHLDYIYSR</sequence>
<dbReference type="Pfam" id="PF05727">
    <property type="entry name" value="UPF0228"/>
    <property type="match status" value="1"/>
</dbReference>
<keyword evidence="2" id="KW-0472">Membrane</keyword>
<keyword evidence="4" id="KW-1185">Reference proteome</keyword>
<name>A0ABU2D5S5_9EURY</name>
<comment type="caution">
    <text evidence="3">The sequence shown here is derived from an EMBL/GenBank/DDBJ whole genome shotgun (WGS) entry which is preliminary data.</text>
</comment>
<proteinExistence type="inferred from homology"/>
<evidence type="ECO:0000313" key="3">
    <source>
        <dbReference type="EMBL" id="MDR7667336.1"/>
    </source>
</evidence>
<protein>
    <submittedName>
        <fullName evidence="3">UPF0228 family protein</fullName>
    </submittedName>
</protein>